<dbReference type="PANTHER" id="PTHR23167:SF43">
    <property type="entry name" value="EH DOMAIN-BINDING PROTEIN 1"/>
    <property type="match status" value="1"/>
</dbReference>
<feature type="domain" description="Calponin-homology (CH)" evidence="6">
    <location>
        <begin position="409"/>
        <end position="514"/>
    </location>
</feature>
<dbReference type="Proteomes" id="UP000261680">
    <property type="component" value="Unplaced"/>
</dbReference>
<dbReference type="Pfam" id="PF12130">
    <property type="entry name" value="bMERB_dom"/>
    <property type="match status" value="1"/>
</dbReference>
<feature type="compositionally biased region" description="Basic and acidic residues" evidence="5">
    <location>
        <begin position="956"/>
        <end position="995"/>
    </location>
</feature>
<accession>A0A8M1FBV6</accession>
<dbReference type="SMART" id="SM00033">
    <property type="entry name" value="CH"/>
    <property type="match status" value="1"/>
</dbReference>
<dbReference type="PROSITE" id="PS51840">
    <property type="entry name" value="C2_NT"/>
    <property type="match status" value="1"/>
</dbReference>
<evidence type="ECO:0000256" key="5">
    <source>
        <dbReference type="SAM" id="MobiDB-lite"/>
    </source>
</evidence>
<evidence type="ECO:0000256" key="1">
    <source>
        <dbReference type="ARBA" id="ARBA00004177"/>
    </source>
</evidence>
<evidence type="ECO:0000259" key="6">
    <source>
        <dbReference type="PROSITE" id="PS50021"/>
    </source>
</evidence>
<keyword evidence="3" id="KW-0967">Endosome</keyword>
<feature type="domain" description="BMERB" evidence="8">
    <location>
        <begin position="986"/>
        <end position="1142"/>
    </location>
</feature>
<evidence type="ECO:0000313" key="9">
    <source>
        <dbReference type="Proteomes" id="UP000261680"/>
    </source>
</evidence>
<dbReference type="SUPFAM" id="SSF47576">
    <property type="entry name" value="Calponin-homology domain, CH-domain"/>
    <property type="match status" value="1"/>
</dbReference>
<feature type="region of interest" description="Disordered" evidence="5">
    <location>
        <begin position="955"/>
        <end position="995"/>
    </location>
</feature>
<feature type="compositionally biased region" description="Basic and acidic residues" evidence="5">
    <location>
        <begin position="1139"/>
        <end position="1161"/>
    </location>
</feature>
<name>A0A8M1FBV6_URSMA</name>
<dbReference type="InterPro" id="IPR022735">
    <property type="entry name" value="bMERB_dom"/>
</dbReference>
<feature type="compositionally biased region" description="Basic and acidic residues" evidence="5">
    <location>
        <begin position="591"/>
        <end position="601"/>
    </location>
</feature>
<comment type="subcellular location">
    <subcellularLocation>
        <location evidence="1">Endosome</location>
    </subcellularLocation>
</comment>
<feature type="region of interest" description="Disordered" evidence="5">
    <location>
        <begin position="582"/>
        <end position="639"/>
    </location>
</feature>
<feature type="region of interest" description="Disordered" evidence="5">
    <location>
        <begin position="241"/>
        <end position="270"/>
    </location>
</feature>
<dbReference type="InterPro" id="IPR036872">
    <property type="entry name" value="CH_dom_sf"/>
</dbReference>
<evidence type="ECO:0000256" key="3">
    <source>
        <dbReference type="ARBA" id="ARBA00022753"/>
    </source>
</evidence>
<keyword evidence="4" id="KW-0175">Coiled coil</keyword>
<dbReference type="CTD" id="23301"/>
<evidence type="ECO:0000259" key="8">
    <source>
        <dbReference type="PROSITE" id="PS51848"/>
    </source>
</evidence>
<feature type="compositionally biased region" description="Polar residues" evidence="5">
    <location>
        <begin position="804"/>
        <end position="815"/>
    </location>
</feature>
<dbReference type="GeneID" id="103671311"/>
<dbReference type="CDD" id="cd21254">
    <property type="entry name" value="CH_EHBP1"/>
    <property type="match status" value="1"/>
</dbReference>
<protein>
    <submittedName>
        <fullName evidence="10">EH domain-binding protein 1 isoform X3</fullName>
    </submittedName>
</protein>
<keyword evidence="9" id="KW-1185">Reference proteome</keyword>
<dbReference type="PANTHER" id="PTHR23167">
    <property type="entry name" value="CALPONIN HOMOLOGY DOMAIN-CONTAINING PROTEIN DDB_G0272472-RELATED"/>
    <property type="match status" value="1"/>
</dbReference>
<dbReference type="Pfam" id="PF00307">
    <property type="entry name" value="CH"/>
    <property type="match status" value="1"/>
</dbReference>
<feature type="compositionally biased region" description="Polar residues" evidence="5">
    <location>
        <begin position="620"/>
        <end position="632"/>
    </location>
</feature>
<dbReference type="GO" id="GO:0005768">
    <property type="term" value="C:endosome"/>
    <property type="evidence" value="ECO:0007669"/>
    <property type="project" value="UniProtKB-SubCell"/>
</dbReference>
<dbReference type="InterPro" id="IPR001715">
    <property type="entry name" value="CH_dom"/>
</dbReference>
<dbReference type="PROSITE" id="PS50021">
    <property type="entry name" value="CH"/>
    <property type="match status" value="1"/>
</dbReference>
<keyword evidence="2" id="KW-0597">Phosphoprotein</keyword>
<sequence>MASVWKRLQRVGKHASKFQFVASYQELMVECTKKWQPDKLVVVWTRRSRRKSSKAHSWQPGIKNPYRGVVVWPVPENIEITVTLFKDPHAEEFEDKEWTFVIENESPSGRRKALATSSINMKQYASPMPTQTDVKLKFKPLSKKVVSATLQFSLSCIFLREGKATDEDMQSLASLMSMKQADIGNLDDFEEDNEEDDENRVNQEEKAAKITELINKLNFLDEAEKDLATVTLNPFGDPDVAELNPFGDLDSEEPITETASPKKSEESFYNNSYNPFKEIQTPQYLNPFDEPETFVTIKDSPPQSTKRKNVRPVDMSKYLYADSSKTEEEELDESNPFYEPKPTLPPNNMVTPIQELETERRVKRKAPAPPAISPKTGGVNENTSISAGRDLSTSPKPSPIPSPVLGRKPNASQSLLVWCKEVTKNYRGVKITNFTTSWRNGLSFCAILHHFRPDLIDYKSLNPQDIKENNKKAYDGFASIGISRLLEPSDMVLLAIPDKLTVMTYLYQIRAHFSGQELNVVQIEENSSKSTYKVGNYETDTNSSVDQEKFYAELSDLKREPELQQPTGGAVDFLTQDDSVFVNDSGVGESESEHQTPDDHLSPSTASPYCRRTKSDTEPQKSQQSSGRTSGSDDPGICYSTDSTHAQVLLGKKRLLKAETLELSDLYVSDKKKDVSPPFICEETEEQKLQTLDISNNLEKEKLENYRPLECRSDPESPIKKPSLSPTSKLGYSYNRDADLTKKKRTSLRQTESDPDTDRTTLNHADHSTKTVQHRMLSRQEELKERARVLLEQARRDAALKAGSKQNTNTTTPLCNRQLSDQQDEERRRQLRERARQLIAEARSGVKMSELPSYGEMAAEKLKERSKASGEQNTKLVDLKLKKLLEAQPQVANSLSSAAQKAITESSEQDIKNGTEDLRTERLQKATERFRNPVVFSKDSTVRKTQLQSFSQYVENRPEMKRQRSIQEDTKKGNEEKAAITETQRKPSEDEVLNKGFKDTSQYVVGELAALENEQKQIDTRAALVEKRLRYLMDTGRNTEEEEAMMQEWFMLVNKKNALIRRMNQLSLLEKEHDLERRYELLNRELRAMLAIEDWQKTEAQKRREQLLLDELVALVNKRDALVRDLDAQEKQAEEEDEHLERTLEQNKGKMAKKEEKCVLQ</sequence>
<reference evidence="10" key="1">
    <citation type="submission" date="2025-08" db="UniProtKB">
        <authorList>
            <consortium name="RefSeq"/>
        </authorList>
    </citation>
    <scope>IDENTIFICATION</scope>
    <source>
        <tissue evidence="10">Whole blood</tissue>
    </source>
</reference>
<feature type="region of interest" description="Disordered" evidence="5">
    <location>
        <begin position="799"/>
        <end position="831"/>
    </location>
</feature>
<dbReference type="RefSeq" id="XP_040479367.1">
    <property type="nucleotide sequence ID" value="XM_040623433.1"/>
</dbReference>
<proteinExistence type="predicted"/>
<feature type="region of interest" description="Disordered" evidence="5">
    <location>
        <begin position="705"/>
        <end position="781"/>
    </location>
</feature>
<dbReference type="InterPro" id="IPR019448">
    <property type="entry name" value="NT-C2"/>
</dbReference>
<dbReference type="Gene3D" id="1.10.418.10">
    <property type="entry name" value="Calponin-like domain"/>
    <property type="match status" value="1"/>
</dbReference>
<evidence type="ECO:0000259" key="7">
    <source>
        <dbReference type="PROSITE" id="PS51840"/>
    </source>
</evidence>
<organism evidence="9 10">
    <name type="scientific">Ursus maritimus</name>
    <name type="common">Polar bear</name>
    <name type="synonym">Thalarctos maritimus</name>
    <dbReference type="NCBI Taxonomy" id="29073"/>
    <lineage>
        <taxon>Eukaryota</taxon>
        <taxon>Metazoa</taxon>
        <taxon>Chordata</taxon>
        <taxon>Craniata</taxon>
        <taxon>Vertebrata</taxon>
        <taxon>Euteleostomi</taxon>
        <taxon>Mammalia</taxon>
        <taxon>Eutheria</taxon>
        <taxon>Laurasiatheria</taxon>
        <taxon>Carnivora</taxon>
        <taxon>Caniformia</taxon>
        <taxon>Ursidae</taxon>
        <taxon>Ursus</taxon>
    </lineage>
</organism>
<feature type="region of interest" description="Disordered" evidence="5">
    <location>
        <begin position="1128"/>
        <end position="1161"/>
    </location>
</feature>
<evidence type="ECO:0000256" key="2">
    <source>
        <dbReference type="ARBA" id="ARBA00022553"/>
    </source>
</evidence>
<feature type="compositionally biased region" description="Basic and acidic residues" evidence="5">
    <location>
        <begin position="756"/>
        <end position="769"/>
    </location>
</feature>
<dbReference type="FunFam" id="1.10.418.10:FF:000023">
    <property type="entry name" value="EH domain-binding protein 1 isoform X1"/>
    <property type="match status" value="1"/>
</dbReference>
<feature type="domain" description="C2 NT-type" evidence="7">
    <location>
        <begin position="8"/>
        <end position="158"/>
    </location>
</feature>
<dbReference type="SMART" id="SM01203">
    <property type="entry name" value="DUF3585"/>
    <property type="match status" value="1"/>
</dbReference>
<evidence type="ECO:0000313" key="10">
    <source>
        <dbReference type="RefSeq" id="XP_040479367.1"/>
    </source>
</evidence>
<gene>
    <name evidence="10" type="primary">EHBP1</name>
</gene>
<feature type="region of interest" description="Disordered" evidence="5">
    <location>
        <begin position="321"/>
        <end position="407"/>
    </location>
</feature>
<dbReference type="PROSITE" id="PS51848">
    <property type="entry name" value="BMERB"/>
    <property type="match status" value="1"/>
</dbReference>
<dbReference type="Pfam" id="PF10358">
    <property type="entry name" value="NT-C2"/>
    <property type="match status" value="1"/>
</dbReference>
<dbReference type="AlphaFoldDB" id="A0A8M1FBV6"/>
<dbReference type="InterPro" id="IPR050540">
    <property type="entry name" value="F-actin_Monoox_Mical"/>
</dbReference>
<evidence type="ECO:0000256" key="4">
    <source>
        <dbReference type="ARBA" id="ARBA00023054"/>
    </source>
</evidence>
<feature type="compositionally biased region" description="Basic and acidic residues" evidence="5">
    <location>
        <begin position="705"/>
        <end position="719"/>
    </location>
</feature>